<accession>K0R3C1</accession>
<comment type="caution">
    <text evidence="1">The sequence shown here is derived from an EMBL/GenBank/DDBJ whole genome shotgun (WGS) entry which is preliminary data.</text>
</comment>
<organism evidence="1 2">
    <name type="scientific">Thalassiosira oceanica</name>
    <name type="common">Marine diatom</name>
    <dbReference type="NCBI Taxonomy" id="159749"/>
    <lineage>
        <taxon>Eukaryota</taxon>
        <taxon>Sar</taxon>
        <taxon>Stramenopiles</taxon>
        <taxon>Ochrophyta</taxon>
        <taxon>Bacillariophyta</taxon>
        <taxon>Coscinodiscophyceae</taxon>
        <taxon>Thalassiosirophycidae</taxon>
        <taxon>Thalassiosirales</taxon>
        <taxon>Thalassiosiraceae</taxon>
        <taxon>Thalassiosira</taxon>
    </lineage>
</organism>
<gene>
    <name evidence="1" type="ORF">THAOC_34547</name>
</gene>
<dbReference type="Proteomes" id="UP000266841">
    <property type="component" value="Unassembled WGS sequence"/>
</dbReference>
<proteinExistence type="predicted"/>
<reference evidence="1 2" key="1">
    <citation type="journal article" date="2012" name="Genome Biol.">
        <title>Genome and low-iron response of an oceanic diatom adapted to chronic iron limitation.</title>
        <authorList>
            <person name="Lommer M."/>
            <person name="Specht M."/>
            <person name="Roy A.S."/>
            <person name="Kraemer L."/>
            <person name="Andreson R."/>
            <person name="Gutowska M.A."/>
            <person name="Wolf J."/>
            <person name="Bergner S.V."/>
            <person name="Schilhabel M.B."/>
            <person name="Klostermeier U.C."/>
            <person name="Beiko R.G."/>
            <person name="Rosenstiel P."/>
            <person name="Hippler M."/>
            <person name="Laroche J."/>
        </authorList>
    </citation>
    <scope>NUCLEOTIDE SEQUENCE [LARGE SCALE GENOMIC DNA]</scope>
    <source>
        <strain evidence="1 2">CCMP1005</strain>
    </source>
</reference>
<evidence type="ECO:0000313" key="1">
    <source>
        <dbReference type="EMBL" id="EJK46765.1"/>
    </source>
</evidence>
<name>K0R3C1_THAOC</name>
<dbReference type="AlphaFoldDB" id="K0R3C1"/>
<keyword evidence="2" id="KW-1185">Reference proteome</keyword>
<dbReference type="EMBL" id="AGNL01047550">
    <property type="protein sequence ID" value="EJK46765.1"/>
    <property type="molecule type" value="Genomic_DNA"/>
</dbReference>
<protein>
    <submittedName>
        <fullName evidence="1">Uncharacterized protein</fullName>
    </submittedName>
</protein>
<sequence>MPPIPPTLSIDESSGGSDDALARLVRAAVKKRLAADPMSVAFSAASLAGTASSRTPRLPNDSSSGGSDDALARLVRAEVKKRLAADPMSVAFSAASLAGTAFVANSTLTVVGRISDDEISAVSCEEHSDDSAFMAADVCDEGDENDIPPTEEKVRLQELVDDALARMLIDEPMDTFAMHLQQFCDD</sequence>
<evidence type="ECO:0000313" key="2">
    <source>
        <dbReference type="Proteomes" id="UP000266841"/>
    </source>
</evidence>